<accession>A0A9P7K676</accession>
<dbReference type="GO" id="GO:0005737">
    <property type="term" value="C:cytoplasm"/>
    <property type="evidence" value="ECO:0007669"/>
    <property type="project" value="TreeGrafter"/>
</dbReference>
<comment type="caution">
    <text evidence="6">The sequence shown here is derived from an EMBL/GenBank/DDBJ whole genome shotgun (WGS) entry which is preliminary data.</text>
</comment>
<dbReference type="CDD" id="cd03419">
    <property type="entry name" value="GRX_GRXh_1_2_like"/>
    <property type="match status" value="1"/>
</dbReference>
<evidence type="ECO:0000256" key="3">
    <source>
        <dbReference type="ARBA" id="ARBA00023157"/>
    </source>
</evidence>
<dbReference type="PANTHER" id="PTHR45694">
    <property type="entry name" value="GLUTAREDOXIN 2"/>
    <property type="match status" value="1"/>
</dbReference>
<evidence type="ECO:0000313" key="6">
    <source>
        <dbReference type="EMBL" id="KAG5636541.1"/>
    </source>
</evidence>
<keyword evidence="3" id="KW-1015">Disulfide bond</keyword>
<dbReference type="PROSITE" id="PS00195">
    <property type="entry name" value="GLUTAREDOXIN_1"/>
    <property type="match status" value="1"/>
</dbReference>
<evidence type="ECO:0000259" key="5">
    <source>
        <dbReference type="Pfam" id="PF00462"/>
    </source>
</evidence>
<name>A0A9P7K676_9AGAR</name>
<reference evidence="6" key="1">
    <citation type="submission" date="2021-02" db="EMBL/GenBank/DDBJ databases">
        <authorList>
            <person name="Nieuwenhuis M."/>
            <person name="Van De Peppel L.J.J."/>
        </authorList>
    </citation>
    <scope>NUCLEOTIDE SEQUENCE</scope>
    <source>
        <strain evidence="6">D49</strain>
    </source>
</reference>
<keyword evidence="2" id="KW-0249">Electron transport</keyword>
<dbReference type="NCBIfam" id="TIGR02180">
    <property type="entry name" value="GRX_euk"/>
    <property type="match status" value="1"/>
</dbReference>
<keyword evidence="4" id="KW-0676">Redox-active center</keyword>
<keyword evidence="1" id="KW-0813">Transport</keyword>
<gene>
    <name evidence="6" type="ORF">H0H81_007708</name>
</gene>
<dbReference type="PROSITE" id="PS51354">
    <property type="entry name" value="GLUTAREDOXIN_2"/>
    <property type="match status" value="1"/>
</dbReference>
<keyword evidence="7" id="KW-1185">Reference proteome</keyword>
<dbReference type="GO" id="GO:0015038">
    <property type="term" value="F:glutathione disulfide oxidoreductase activity"/>
    <property type="evidence" value="ECO:0007669"/>
    <property type="project" value="TreeGrafter"/>
</dbReference>
<dbReference type="EMBL" id="JABCKI010005920">
    <property type="protein sequence ID" value="KAG5636541.1"/>
    <property type="molecule type" value="Genomic_DNA"/>
</dbReference>
<dbReference type="FunFam" id="3.40.30.10:FF:000276">
    <property type="entry name" value="Glutaredoxin 3"/>
    <property type="match status" value="1"/>
</dbReference>
<reference evidence="6" key="2">
    <citation type="submission" date="2021-10" db="EMBL/GenBank/DDBJ databases">
        <title>Phylogenomics reveals ancestral predisposition of the termite-cultivated fungus Termitomyces towards a domesticated lifestyle.</title>
        <authorList>
            <person name="Auxier B."/>
            <person name="Grum-Grzhimaylo A."/>
            <person name="Cardenas M.E."/>
            <person name="Lodge J.D."/>
            <person name="Laessoe T."/>
            <person name="Pedersen O."/>
            <person name="Smith M.E."/>
            <person name="Kuyper T.W."/>
            <person name="Franco-Molano E.A."/>
            <person name="Baroni T.J."/>
            <person name="Aanen D.K."/>
        </authorList>
    </citation>
    <scope>NUCLEOTIDE SEQUENCE</scope>
    <source>
        <strain evidence="6">D49</strain>
    </source>
</reference>
<dbReference type="InterPro" id="IPR002109">
    <property type="entry name" value="Glutaredoxin"/>
</dbReference>
<dbReference type="PRINTS" id="PR00160">
    <property type="entry name" value="GLUTAREDOXIN"/>
</dbReference>
<sequence>MSPVQEFVDAAIQENKVVIFSKSWCPYCKKAKSLFAKEFPDVEAKVYELDERDDGSAIQEYLLAKSKQRTVPNIYVGGNHVGGNDDVQASFKSGKLVTLLAA</sequence>
<dbReference type="GO" id="GO:0034599">
    <property type="term" value="P:cellular response to oxidative stress"/>
    <property type="evidence" value="ECO:0007669"/>
    <property type="project" value="TreeGrafter"/>
</dbReference>
<dbReference type="Proteomes" id="UP000717328">
    <property type="component" value="Unassembled WGS sequence"/>
</dbReference>
<dbReference type="Gene3D" id="3.40.30.10">
    <property type="entry name" value="Glutaredoxin"/>
    <property type="match status" value="1"/>
</dbReference>
<protein>
    <recommendedName>
        <fullName evidence="5">Glutaredoxin domain-containing protein</fullName>
    </recommendedName>
</protein>
<evidence type="ECO:0000313" key="7">
    <source>
        <dbReference type="Proteomes" id="UP000717328"/>
    </source>
</evidence>
<dbReference type="PANTHER" id="PTHR45694:SF18">
    <property type="entry name" value="GLUTAREDOXIN-1-RELATED"/>
    <property type="match status" value="1"/>
</dbReference>
<feature type="domain" description="Glutaredoxin" evidence="5">
    <location>
        <begin position="17"/>
        <end position="81"/>
    </location>
</feature>
<organism evidence="6 7">
    <name type="scientific">Sphagnurus paluster</name>
    <dbReference type="NCBI Taxonomy" id="117069"/>
    <lineage>
        <taxon>Eukaryota</taxon>
        <taxon>Fungi</taxon>
        <taxon>Dikarya</taxon>
        <taxon>Basidiomycota</taxon>
        <taxon>Agaricomycotina</taxon>
        <taxon>Agaricomycetes</taxon>
        <taxon>Agaricomycetidae</taxon>
        <taxon>Agaricales</taxon>
        <taxon>Tricholomatineae</taxon>
        <taxon>Lyophyllaceae</taxon>
        <taxon>Sphagnurus</taxon>
    </lineage>
</organism>
<evidence type="ECO:0000256" key="2">
    <source>
        <dbReference type="ARBA" id="ARBA00022982"/>
    </source>
</evidence>
<dbReference type="InterPro" id="IPR011899">
    <property type="entry name" value="Glutaredoxin_euk/vir"/>
</dbReference>
<dbReference type="SUPFAM" id="SSF52833">
    <property type="entry name" value="Thioredoxin-like"/>
    <property type="match status" value="1"/>
</dbReference>
<evidence type="ECO:0000256" key="4">
    <source>
        <dbReference type="ARBA" id="ARBA00023284"/>
    </source>
</evidence>
<dbReference type="Pfam" id="PF00462">
    <property type="entry name" value="Glutaredoxin"/>
    <property type="match status" value="1"/>
</dbReference>
<evidence type="ECO:0000256" key="1">
    <source>
        <dbReference type="ARBA" id="ARBA00022448"/>
    </source>
</evidence>
<dbReference type="InterPro" id="IPR014025">
    <property type="entry name" value="Glutaredoxin_subgr"/>
</dbReference>
<dbReference type="AlphaFoldDB" id="A0A9P7K676"/>
<dbReference type="InterPro" id="IPR011767">
    <property type="entry name" value="GLR_AS"/>
</dbReference>
<proteinExistence type="predicted"/>
<dbReference type="InterPro" id="IPR036249">
    <property type="entry name" value="Thioredoxin-like_sf"/>
</dbReference>
<dbReference type="OrthoDB" id="418495at2759"/>